<feature type="compositionally biased region" description="Basic and acidic residues" evidence="4">
    <location>
        <begin position="291"/>
        <end position="303"/>
    </location>
</feature>
<name>A0A238FTX3_9BASI</name>
<dbReference type="AlphaFoldDB" id="A0A238FTX3"/>
<evidence type="ECO:0000313" key="7">
    <source>
        <dbReference type="Proteomes" id="UP000198372"/>
    </source>
</evidence>
<dbReference type="InterPro" id="IPR046347">
    <property type="entry name" value="bZIP_sf"/>
</dbReference>
<dbReference type="PANTHER" id="PTHR23351:SF24">
    <property type="entry name" value="ACTIVATING TRANSCRIPTION FACTOR 3-RELATED"/>
    <property type="match status" value="1"/>
</dbReference>
<feature type="region of interest" description="Disordered" evidence="4">
    <location>
        <begin position="1"/>
        <end position="57"/>
    </location>
</feature>
<dbReference type="PROSITE" id="PS00036">
    <property type="entry name" value="BZIP_BASIC"/>
    <property type="match status" value="1"/>
</dbReference>
<protein>
    <submittedName>
        <fullName evidence="6">BQ2448_7555 protein</fullName>
    </submittedName>
</protein>
<dbReference type="InterPro" id="IPR004827">
    <property type="entry name" value="bZIP"/>
</dbReference>
<evidence type="ECO:0000313" key="6">
    <source>
        <dbReference type="EMBL" id="SCV74526.1"/>
    </source>
</evidence>
<reference evidence="7" key="1">
    <citation type="submission" date="2016-09" db="EMBL/GenBank/DDBJ databases">
        <authorList>
            <person name="Jeantristanb JTB J.-T."/>
            <person name="Ricardo R."/>
        </authorList>
    </citation>
    <scope>NUCLEOTIDE SEQUENCE [LARGE SCALE GENOMIC DNA]</scope>
</reference>
<feature type="compositionally biased region" description="Acidic residues" evidence="4">
    <location>
        <begin position="278"/>
        <end position="290"/>
    </location>
</feature>
<feature type="compositionally biased region" description="Polar residues" evidence="4">
    <location>
        <begin position="382"/>
        <end position="393"/>
    </location>
</feature>
<dbReference type="OrthoDB" id="2537845at2759"/>
<dbReference type="PROSITE" id="PS50217">
    <property type="entry name" value="BZIP"/>
    <property type="match status" value="1"/>
</dbReference>
<dbReference type="Pfam" id="PF00170">
    <property type="entry name" value="bZIP_1"/>
    <property type="match status" value="1"/>
</dbReference>
<dbReference type="GO" id="GO:0005634">
    <property type="term" value="C:nucleus"/>
    <property type="evidence" value="ECO:0007669"/>
    <property type="project" value="TreeGrafter"/>
</dbReference>
<dbReference type="GO" id="GO:0000981">
    <property type="term" value="F:DNA-binding transcription factor activity, RNA polymerase II-specific"/>
    <property type="evidence" value="ECO:0007669"/>
    <property type="project" value="TreeGrafter"/>
</dbReference>
<keyword evidence="7" id="KW-1185">Reference proteome</keyword>
<dbReference type="InterPro" id="IPR000837">
    <property type="entry name" value="AP-1"/>
</dbReference>
<dbReference type="SUPFAM" id="SSF57959">
    <property type="entry name" value="Leucine zipper domain"/>
    <property type="match status" value="1"/>
</dbReference>
<dbReference type="Gene3D" id="1.20.5.170">
    <property type="match status" value="1"/>
</dbReference>
<keyword evidence="1" id="KW-0805">Transcription regulation</keyword>
<proteinExistence type="predicted"/>
<dbReference type="EMBL" id="FMSP01000023">
    <property type="protein sequence ID" value="SCV74526.1"/>
    <property type="molecule type" value="Genomic_DNA"/>
</dbReference>
<accession>A0A238FTX3</accession>
<dbReference type="SMART" id="SM00338">
    <property type="entry name" value="BRLZ"/>
    <property type="match status" value="1"/>
</dbReference>
<sequence>MPARRTLKPAIAIHTTTATSSAGGSGSASSSVGGGGGGGGAASIGHAHATSRSRTPSVSVLATLHPNRAKSIPLSHSRDITPEFGYDLSRHDSHDQLDSDDTSGHSPVFNQYGPGASSSSSSLLMNSSTSGLNPQQLRSLARKERNRMAAQKSRDRKKDEFEGLSAENDALREEIRALKDRVQKLENELSTYRGVGVSKPTSSRAQGSTAGQGLAKKRRVKGASPTPNEPAEMTSKRGFGIAPDASVPMVKVDSRRSMASTSTGFTSLDDLAFRRDEEMEEEEEEEEYEYDDGHETETERDEAVERGLMLDEALLRIISEQDIIKDEDEEEGEEDEEIMNIARVMGTMREAASDPVRPVMFRRRSSIRASTAATPNVASAADSGSTSAESSLPLSPKRKRKGSAASIQGNSRTLFPAIASVLVSGSWPFSACIGRY</sequence>
<feature type="compositionally biased region" description="Basic and acidic residues" evidence="4">
    <location>
        <begin position="141"/>
        <end position="161"/>
    </location>
</feature>
<feature type="compositionally biased region" description="Polar residues" evidence="4">
    <location>
        <begin position="257"/>
        <end position="266"/>
    </location>
</feature>
<evidence type="ECO:0000259" key="5">
    <source>
        <dbReference type="PROSITE" id="PS50217"/>
    </source>
</evidence>
<evidence type="ECO:0000256" key="1">
    <source>
        <dbReference type="ARBA" id="ARBA00023015"/>
    </source>
</evidence>
<dbReference type="GO" id="GO:0000978">
    <property type="term" value="F:RNA polymerase II cis-regulatory region sequence-specific DNA binding"/>
    <property type="evidence" value="ECO:0007669"/>
    <property type="project" value="TreeGrafter"/>
</dbReference>
<evidence type="ECO:0000256" key="3">
    <source>
        <dbReference type="ARBA" id="ARBA00023163"/>
    </source>
</evidence>
<feature type="region of interest" description="Disordered" evidence="4">
    <location>
        <begin position="367"/>
        <end position="407"/>
    </location>
</feature>
<feature type="region of interest" description="Disordered" evidence="4">
    <location>
        <begin position="194"/>
        <end position="303"/>
    </location>
</feature>
<evidence type="ECO:0000256" key="2">
    <source>
        <dbReference type="ARBA" id="ARBA00023125"/>
    </source>
</evidence>
<evidence type="ECO:0000256" key="4">
    <source>
        <dbReference type="SAM" id="MobiDB-lite"/>
    </source>
</evidence>
<feature type="region of interest" description="Disordered" evidence="4">
    <location>
        <begin position="72"/>
        <end position="161"/>
    </location>
</feature>
<dbReference type="PANTHER" id="PTHR23351">
    <property type="entry name" value="FOS TRANSCRIPTION FACTOR-RELATED"/>
    <property type="match status" value="1"/>
</dbReference>
<dbReference type="CDD" id="cd14686">
    <property type="entry name" value="bZIP"/>
    <property type="match status" value="1"/>
</dbReference>
<gene>
    <name evidence="6" type="ORF">BQ2448_7555</name>
</gene>
<organism evidence="6 7">
    <name type="scientific">Microbotryum intermedium</name>
    <dbReference type="NCBI Taxonomy" id="269621"/>
    <lineage>
        <taxon>Eukaryota</taxon>
        <taxon>Fungi</taxon>
        <taxon>Dikarya</taxon>
        <taxon>Basidiomycota</taxon>
        <taxon>Pucciniomycotina</taxon>
        <taxon>Microbotryomycetes</taxon>
        <taxon>Microbotryales</taxon>
        <taxon>Microbotryaceae</taxon>
        <taxon>Microbotryum</taxon>
    </lineage>
</organism>
<keyword evidence="2" id="KW-0238">DNA-binding</keyword>
<dbReference type="Proteomes" id="UP000198372">
    <property type="component" value="Unassembled WGS sequence"/>
</dbReference>
<feature type="domain" description="BZIP" evidence="5">
    <location>
        <begin position="136"/>
        <end position="193"/>
    </location>
</feature>
<keyword evidence="3" id="KW-0804">Transcription</keyword>
<feature type="compositionally biased region" description="Low complexity" evidence="4">
    <location>
        <begin position="10"/>
        <end position="31"/>
    </location>
</feature>
<feature type="compositionally biased region" description="Gly residues" evidence="4">
    <location>
        <begin position="32"/>
        <end position="42"/>
    </location>
</feature>
<feature type="compositionally biased region" description="Polar residues" evidence="4">
    <location>
        <begin position="199"/>
        <end position="211"/>
    </location>
</feature>
<feature type="compositionally biased region" description="Low complexity" evidence="4">
    <location>
        <begin position="117"/>
        <end position="132"/>
    </location>
</feature>
<feature type="compositionally biased region" description="Basic and acidic residues" evidence="4">
    <location>
        <begin position="88"/>
        <end position="97"/>
    </location>
</feature>